<keyword evidence="2" id="KW-1185">Reference proteome</keyword>
<sequence>MHDFCFTIPYGMIGYVMGLSALQEKAHDIVGWWRRYWIIALPCFVSRSHCLPQAKELMVQLDSRNFYALQLYKYIYVLKMDAHGSSCPAALTWVMGQRYAKTSKIMPAGVVAGIMYRMVDGDISGGPHDHGVMTGILASIPPSISLGVKRPASVFNAMLENHHDQNNVVFDNILTSSSNDNVNITTTSNILPIKKILPW</sequence>
<organism evidence="1 2">
    <name type="scientific">Arctium lappa</name>
    <name type="common">Greater burdock</name>
    <name type="synonym">Lappa major</name>
    <dbReference type="NCBI Taxonomy" id="4217"/>
    <lineage>
        <taxon>Eukaryota</taxon>
        <taxon>Viridiplantae</taxon>
        <taxon>Streptophyta</taxon>
        <taxon>Embryophyta</taxon>
        <taxon>Tracheophyta</taxon>
        <taxon>Spermatophyta</taxon>
        <taxon>Magnoliopsida</taxon>
        <taxon>eudicotyledons</taxon>
        <taxon>Gunneridae</taxon>
        <taxon>Pentapetalae</taxon>
        <taxon>asterids</taxon>
        <taxon>campanulids</taxon>
        <taxon>Asterales</taxon>
        <taxon>Asteraceae</taxon>
        <taxon>Carduoideae</taxon>
        <taxon>Cardueae</taxon>
        <taxon>Arctiinae</taxon>
        <taxon>Arctium</taxon>
    </lineage>
</organism>
<reference evidence="2" key="1">
    <citation type="journal article" date="2022" name="Mol. Ecol. Resour.">
        <title>The genomes of chicory, endive, great burdock and yacon provide insights into Asteraceae palaeo-polyploidization history and plant inulin production.</title>
        <authorList>
            <person name="Fan W."/>
            <person name="Wang S."/>
            <person name="Wang H."/>
            <person name="Wang A."/>
            <person name="Jiang F."/>
            <person name="Liu H."/>
            <person name="Zhao H."/>
            <person name="Xu D."/>
            <person name="Zhang Y."/>
        </authorList>
    </citation>
    <scope>NUCLEOTIDE SEQUENCE [LARGE SCALE GENOMIC DNA]</scope>
    <source>
        <strain evidence="2">cv. Niubang</strain>
    </source>
</reference>
<evidence type="ECO:0000313" key="1">
    <source>
        <dbReference type="EMBL" id="KAI3707548.1"/>
    </source>
</evidence>
<gene>
    <name evidence="1" type="ORF">L6452_26172</name>
</gene>
<dbReference type="EMBL" id="CM042054">
    <property type="protein sequence ID" value="KAI3707548.1"/>
    <property type="molecule type" value="Genomic_DNA"/>
</dbReference>
<proteinExistence type="predicted"/>
<evidence type="ECO:0000313" key="2">
    <source>
        <dbReference type="Proteomes" id="UP001055879"/>
    </source>
</evidence>
<name>A0ACB9ACI9_ARCLA</name>
<comment type="caution">
    <text evidence="1">The sequence shown here is derived from an EMBL/GenBank/DDBJ whole genome shotgun (WGS) entry which is preliminary data.</text>
</comment>
<accession>A0ACB9ACI9</accession>
<protein>
    <submittedName>
        <fullName evidence="1">Uncharacterized protein</fullName>
    </submittedName>
</protein>
<reference evidence="1 2" key="2">
    <citation type="journal article" date="2022" name="Mol. Ecol. Resour.">
        <title>The genomes of chicory, endive, great burdock and yacon provide insights into Asteraceae paleo-polyploidization history and plant inulin production.</title>
        <authorList>
            <person name="Fan W."/>
            <person name="Wang S."/>
            <person name="Wang H."/>
            <person name="Wang A."/>
            <person name="Jiang F."/>
            <person name="Liu H."/>
            <person name="Zhao H."/>
            <person name="Xu D."/>
            <person name="Zhang Y."/>
        </authorList>
    </citation>
    <scope>NUCLEOTIDE SEQUENCE [LARGE SCALE GENOMIC DNA]</scope>
    <source>
        <strain evidence="2">cv. Niubang</strain>
    </source>
</reference>
<dbReference type="Proteomes" id="UP001055879">
    <property type="component" value="Linkage Group LG08"/>
</dbReference>